<dbReference type="PANTHER" id="PTHR43415">
    <property type="entry name" value="SPERMIDINE N(1)-ACETYLTRANSFERASE"/>
    <property type="match status" value="1"/>
</dbReference>
<evidence type="ECO:0000313" key="3">
    <source>
        <dbReference type="Proteomes" id="UP000316968"/>
    </source>
</evidence>
<dbReference type="PROSITE" id="PS51186">
    <property type="entry name" value="GNAT"/>
    <property type="match status" value="1"/>
</dbReference>
<dbReference type="AlphaFoldDB" id="A0A4Y6URS2"/>
<gene>
    <name evidence="2" type="ORF">FFV09_05440</name>
</gene>
<dbReference type="Gene3D" id="3.40.630.30">
    <property type="match status" value="1"/>
</dbReference>
<evidence type="ECO:0000259" key="1">
    <source>
        <dbReference type="PROSITE" id="PS51186"/>
    </source>
</evidence>
<reference evidence="2 3" key="1">
    <citation type="submission" date="2019-06" db="EMBL/GenBank/DDBJ databases">
        <title>Saccharibacillus brassicae sp. nov., an endophytic bacterium isolated from Chinese cabbage seeds (Brassica pekinensis).</title>
        <authorList>
            <person name="Jiang L."/>
            <person name="Lee J."/>
            <person name="Kim S.W."/>
        </authorList>
    </citation>
    <scope>NUCLEOTIDE SEQUENCE [LARGE SCALE GENOMIC DNA]</scope>
    <source>
        <strain evidence="3">KCTC 43072 / ATSA2</strain>
    </source>
</reference>
<sequence>MIILQPFERADFDELIRWSGDEAFLLQWSGPQFRFPLSEDQLEAYVQGANEPDVSDRFVYKAVDPSSGAVVGHVSLGAIDRYNRSGRVGKVLVFGDYRGRGYGSGILHEILRIGFDDLQLHRISLGVFDFNLSALRLYEQAGFVREGLIRDSRRHGDTYWNLIEMGMLESEWKNRK</sequence>
<dbReference type="Proteomes" id="UP000316968">
    <property type="component" value="Chromosome"/>
</dbReference>
<dbReference type="SUPFAM" id="SSF55729">
    <property type="entry name" value="Acyl-CoA N-acyltransferases (Nat)"/>
    <property type="match status" value="1"/>
</dbReference>
<dbReference type="OrthoDB" id="6382410at2"/>
<dbReference type="PANTHER" id="PTHR43415:SF5">
    <property type="entry name" value="ACETYLTRANSFERASE"/>
    <property type="match status" value="1"/>
</dbReference>
<keyword evidence="2" id="KW-0808">Transferase</keyword>
<dbReference type="CDD" id="cd04301">
    <property type="entry name" value="NAT_SF"/>
    <property type="match status" value="1"/>
</dbReference>
<accession>A0A4Y6URS2</accession>
<name>A0A4Y6URS2_SACBS</name>
<keyword evidence="3" id="KW-1185">Reference proteome</keyword>
<dbReference type="RefSeq" id="WP_141446791.1">
    <property type="nucleotide sequence ID" value="NZ_CP041217.1"/>
</dbReference>
<proteinExistence type="predicted"/>
<organism evidence="2 3">
    <name type="scientific">Saccharibacillus brassicae</name>
    <dbReference type="NCBI Taxonomy" id="2583377"/>
    <lineage>
        <taxon>Bacteria</taxon>
        <taxon>Bacillati</taxon>
        <taxon>Bacillota</taxon>
        <taxon>Bacilli</taxon>
        <taxon>Bacillales</taxon>
        <taxon>Paenibacillaceae</taxon>
        <taxon>Saccharibacillus</taxon>
    </lineage>
</organism>
<dbReference type="KEGG" id="saca:FFV09_05440"/>
<protein>
    <submittedName>
        <fullName evidence="2">GNAT family N-acetyltransferase</fullName>
    </submittedName>
</protein>
<feature type="domain" description="N-acetyltransferase" evidence="1">
    <location>
        <begin position="2"/>
        <end position="166"/>
    </location>
</feature>
<dbReference type="Pfam" id="PF13302">
    <property type="entry name" value="Acetyltransf_3"/>
    <property type="match status" value="1"/>
</dbReference>
<dbReference type="EMBL" id="CP041217">
    <property type="protein sequence ID" value="QDH20353.1"/>
    <property type="molecule type" value="Genomic_DNA"/>
</dbReference>
<evidence type="ECO:0000313" key="2">
    <source>
        <dbReference type="EMBL" id="QDH20353.1"/>
    </source>
</evidence>
<dbReference type="GO" id="GO:0016747">
    <property type="term" value="F:acyltransferase activity, transferring groups other than amino-acyl groups"/>
    <property type="evidence" value="ECO:0007669"/>
    <property type="project" value="InterPro"/>
</dbReference>
<dbReference type="InterPro" id="IPR000182">
    <property type="entry name" value="GNAT_dom"/>
</dbReference>
<dbReference type="InterPro" id="IPR016181">
    <property type="entry name" value="Acyl_CoA_acyltransferase"/>
</dbReference>